<name>A0ABV6YM76_UNCEI</name>
<comment type="caution">
    <text evidence="1">The sequence shown here is derived from an EMBL/GenBank/DDBJ whole genome shotgun (WGS) entry which is preliminary data.</text>
</comment>
<evidence type="ECO:0000313" key="2">
    <source>
        <dbReference type="Proteomes" id="UP001593833"/>
    </source>
</evidence>
<feature type="non-terminal residue" evidence="1">
    <location>
        <position position="188"/>
    </location>
</feature>
<keyword evidence="2" id="KW-1185">Reference proteome</keyword>
<reference evidence="1 2" key="1">
    <citation type="submission" date="2024-09" db="EMBL/GenBank/DDBJ databases">
        <authorList>
            <person name="D'Angelo T."/>
        </authorList>
    </citation>
    <scope>NUCLEOTIDE SEQUENCE [LARGE SCALE GENOMIC DNA]</scope>
    <source>
        <strain evidence="1">SAG AM-320-E07</strain>
    </source>
</reference>
<dbReference type="Proteomes" id="UP001593833">
    <property type="component" value="Unassembled WGS sequence"/>
</dbReference>
<accession>A0ABV6YM76</accession>
<dbReference type="EMBL" id="JBHPKH010000163">
    <property type="protein sequence ID" value="MFC1573441.1"/>
    <property type="molecule type" value="Genomic_DNA"/>
</dbReference>
<organism evidence="1 2">
    <name type="scientific">Eiseniibacteriota bacterium</name>
    <dbReference type="NCBI Taxonomy" id="2212470"/>
    <lineage>
        <taxon>Bacteria</taxon>
        <taxon>Candidatus Eiseniibacteriota</taxon>
    </lineage>
</organism>
<gene>
    <name evidence="1" type="ORF">ACFL6M_07575</name>
</gene>
<proteinExistence type="predicted"/>
<evidence type="ECO:0000313" key="1">
    <source>
        <dbReference type="EMBL" id="MFC1573441.1"/>
    </source>
</evidence>
<sequence length="188" mass="20181">MLERPAVVRLPVPTRKSDEGTLVVFQVEDDGTQLLLGGEIDGDQIVAHSPGFGQSSLLDDLRTRMKTTGSSSSRLVAGVVLPGVEELELPELSPPRWAPIIGPGFIGVGGVGTYVMNLRCHDELTSWTHVPGHLAVVGPPSEHPTRYAIRGQEPGLVDIMIDFVDEYSGVRGFSSRTVSIQSEIEAAK</sequence>
<protein>
    <submittedName>
        <fullName evidence="1">Uncharacterized protein</fullName>
    </submittedName>
</protein>